<evidence type="ECO:0000256" key="1">
    <source>
        <dbReference type="SAM" id="Phobius"/>
    </source>
</evidence>
<protein>
    <submittedName>
        <fullName evidence="2">Uncharacterized protein</fullName>
    </submittedName>
</protein>
<gene>
    <name evidence="2" type="ORF">CASFOL_026942</name>
</gene>
<keyword evidence="1" id="KW-0472">Membrane</keyword>
<keyword evidence="1" id="KW-1133">Transmembrane helix</keyword>
<dbReference type="Proteomes" id="UP001632038">
    <property type="component" value="Unassembled WGS sequence"/>
</dbReference>
<evidence type="ECO:0000313" key="3">
    <source>
        <dbReference type="Proteomes" id="UP001632038"/>
    </source>
</evidence>
<keyword evidence="3" id="KW-1185">Reference proteome</keyword>
<proteinExistence type="predicted"/>
<feature type="transmembrane region" description="Helical" evidence="1">
    <location>
        <begin position="34"/>
        <end position="53"/>
    </location>
</feature>
<comment type="caution">
    <text evidence="2">The sequence shown here is derived from an EMBL/GenBank/DDBJ whole genome shotgun (WGS) entry which is preliminary data.</text>
</comment>
<reference evidence="3" key="1">
    <citation type="journal article" date="2024" name="IScience">
        <title>Strigolactones Initiate the Formation of Haustorium-like Structures in Castilleja.</title>
        <authorList>
            <person name="Buerger M."/>
            <person name="Peterson D."/>
            <person name="Chory J."/>
        </authorList>
    </citation>
    <scope>NUCLEOTIDE SEQUENCE [LARGE SCALE GENOMIC DNA]</scope>
</reference>
<keyword evidence="1" id="KW-0812">Transmembrane</keyword>
<organism evidence="2 3">
    <name type="scientific">Castilleja foliolosa</name>
    <dbReference type="NCBI Taxonomy" id="1961234"/>
    <lineage>
        <taxon>Eukaryota</taxon>
        <taxon>Viridiplantae</taxon>
        <taxon>Streptophyta</taxon>
        <taxon>Embryophyta</taxon>
        <taxon>Tracheophyta</taxon>
        <taxon>Spermatophyta</taxon>
        <taxon>Magnoliopsida</taxon>
        <taxon>eudicotyledons</taxon>
        <taxon>Gunneridae</taxon>
        <taxon>Pentapetalae</taxon>
        <taxon>asterids</taxon>
        <taxon>lamiids</taxon>
        <taxon>Lamiales</taxon>
        <taxon>Orobanchaceae</taxon>
        <taxon>Pedicularideae</taxon>
        <taxon>Castillejinae</taxon>
        <taxon>Castilleja</taxon>
    </lineage>
</organism>
<accession>A0ABD3CIH7</accession>
<evidence type="ECO:0000313" key="2">
    <source>
        <dbReference type="EMBL" id="KAL3629720.1"/>
    </source>
</evidence>
<dbReference type="EMBL" id="JAVIJP010000034">
    <property type="protein sequence ID" value="KAL3629720.1"/>
    <property type="molecule type" value="Genomic_DNA"/>
</dbReference>
<sequence length="70" mass="7788">MQRSGVPAVRVVDGEISRNAKPIGTMRRLKTRDLLPNIFPLIISALTTASISLRNKSATEYKLFVVSFNK</sequence>
<name>A0ABD3CIH7_9LAMI</name>
<dbReference type="AlphaFoldDB" id="A0ABD3CIH7"/>